<dbReference type="SUPFAM" id="SSF57716">
    <property type="entry name" value="Glucocorticoid receptor-like (DNA-binding domain)"/>
    <property type="match status" value="5"/>
</dbReference>
<protein>
    <recommendedName>
        <fullName evidence="6">LIM zinc-binding domain-containing protein</fullName>
    </recommendedName>
</protein>
<keyword evidence="2 4" id="KW-0862">Zinc</keyword>
<dbReference type="PANTHER" id="PTHR24210">
    <property type="entry name" value="LIM DOMAIN-CONTAINING PROTEIN"/>
    <property type="match status" value="1"/>
</dbReference>
<feature type="domain" description="LIM zinc-binding" evidence="6">
    <location>
        <begin position="165"/>
        <end position="222"/>
    </location>
</feature>
<feature type="compositionally biased region" description="Basic residues" evidence="5">
    <location>
        <begin position="322"/>
        <end position="339"/>
    </location>
</feature>
<dbReference type="InterPro" id="IPR047944">
    <property type="entry name" value="LIMS1/2-like_LIM1"/>
</dbReference>
<name>A0ABQ8TGE4_PERAM</name>
<dbReference type="Gene3D" id="3.30.420.10">
    <property type="entry name" value="Ribonuclease H-like superfamily/Ribonuclease H"/>
    <property type="match status" value="1"/>
</dbReference>
<feature type="domain" description="LIM zinc-binding" evidence="6">
    <location>
        <begin position="102"/>
        <end position="163"/>
    </location>
</feature>
<evidence type="ECO:0000313" key="7">
    <source>
        <dbReference type="EMBL" id="KAJ4444812.1"/>
    </source>
</evidence>
<evidence type="ECO:0000256" key="3">
    <source>
        <dbReference type="ARBA" id="ARBA00023038"/>
    </source>
</evidence>
<dbReference type="PROSITE" id="PS50023">
    <property type="entry name" value="LIM_DOMAIN_2"/>
    <property type="match status" value="4"/>
</dbReference>
<organism evidence="7 8">
    <name type="scientific">Periplaneta americana</name>
    <name type="common">American cockroach</name>
    <name type="synonym">Blatta americana</name>
    <dbReference type="NCBI Taxonomy" id="6978"/>
    <lineage>
        <taxon>Eukaryota</taxon>
        <taxon>Metazoa</taxon>
        <taxon>Ecdysozoa</taxon>
        <taxon>Arthropoda</taxon>
        <taxon>Hexapoda</taxon>
        <taxon>Insecta</taxon>
        <taxon>Pterygota</taxon>
        <taxon>Neoptera</taxon>
        <taxon>Polyneoptera</taxon>
        <taxon>Dictyoptera</taxon>
        <taxon>Blattodea</taxon>
        <taxon>Blattoidea</taxon>
        <taxon>Blattidae</taxon>
        <taxon>Blattinae</taxon>
        <taxon>Periplaneta</taxon>
    </lineage>
</organism>
<dbReference type="InterPro" id="IPR001888">
    <property type="entry name" value="Transposase_1"/>
</dbReference>
<dbReference type="InterPro" id="IPR017351">
    <property type="entry name" value="PINCH-1-4-like"/>
</dbReference>
<keyword evidence="8" id="KW-1185">Reference proteome</keyword>
<evidence type="ECO:0000256" key="4">
    <source>
        <dbReference type="PROSITE-ProRule" id="PRU00125"/>
    </source>
</evidence>
<dbReference type="PANTHER" id="PTHR24210:SF0">
    <property type="entry name" value="LIM DOMAIN-CONTAINING PROTEIN"/>
    <property type="match status" value="1"/>
</dbReference>
<evidence type="ECO:0000313" key="8">
    <source>
        <dbReference type="Proteomes" id="UP001148838"/>
    </source>
</evidence>
<dbReference type="CDD" id="cd09335">
    <property type="entry name" value="LIM5_PINCH"/>
    <property type="match status" value="1"/>
</dbReference>
<dbReference type="CDD" id="cd09332">
    <property type="entry name" value="LIM2_PINCH"/>
    <property type="match status" value="1"/>
</dbReference>
<feature type="region of interest" description="Disordered" evidence="5">
    <location>
        <begin position="314"/>
        <end position="340"/>
    </location>
</feature>
<dbReference type="Pfam" id="PF00412">
    <property type="entry name" value="LIM"/>
    <property type="match status" value="4"/>
</dbReference>
<evidence type="ECO:0000256" key="2">
    <source>
        <dbReference type="ARBA" id="ARBA00022833"/>
    </source>
</evidence>
<proteinExistence type="predicted"/>
<dbReference type="CDD" id="cd09334">
    <property type="entry name" value="LIM4_PINCH"/>
    <property type="match status" value="1"/>
</dbReference>
<gene>
    <name evidence="7" type="ORF">ANN_06609</name>
</gene>
<dbReference type="InterPro" id="IPR036397">
    <property type="entry name" value="RNaseH_sf"/>
</dbReference>
<dbReference type="Gene3D" id="2.10.110.10">
    <property type="entry name" value="Cysteine Rich Protein"/>
    <property type="match status" value="5"/>
</dbReference>
<sequence length="699" mass="79884">MYRRNGNATVAGDMSIPLALQTLEHSELYARRKAHNAIENCDSQDTAHNMAGTLCDYDSLDNLSQISTDGSVQPPVLPPKKNSSASNVFAPQASVNMSLGNMFCSRCKDGFEPHEKIVNSNGELWHPQCFVCAQCFRAFPEGIFYEFEGRKYCEHDFHVLFAPCCGKCGEFVIGRVIKAMNANWHPRCFRCQMCDKELADLGFIRNQGRALCHECNAKAKAVGLGKYVCHKCQRTSLDELHIAFPDISRSLLGEIVLQHLGYHKICALWVPRQLSDQHKTQRMASSLTFLMRYHTDGDAFLDQIVTGDETWVSHNTPETKRQSRQWHHPSSPKKPRKFKQTLSTQKVMATVFWDRKGVLLLDFMPKGTTINANHYCETLRKLRRAIQNKRQGMLSRGVVLLHNNARPHTAASTRELLDQFGWEIFDHPPYSPDLAPSDFHLFTKLKDFLGGTRFGSDEELKKTVNTWLKELAAEEYNTGILKLVNRYDKCLNVGGDYVENGLIDDKPLKFRGEVYHGYHFNCTACGIELNSDAREVRSRPGFAANEMNELYCLRCHDKMGIPICGACRRPIEERVVTALGKHWHVEHFVCAKCEKPFLGHRHYEKKGLAYCETHYHQLFGNLCFVCNQVIAGDVFTALNKAWCVHHFACSVCDQKMNQKTKFYECDLKPVCKKCYDKFPNELRRRLRKAHEQTPKKAPA</sequence>
<evidence type="ECO:0000259" key="6">
    <source>
        <dbReference type="PROSITE" id="PS50023"/>
    </source>
</evidence>
<evidence type="ECO:0000256" key="5">
    <source>
        <dbReference type="SAM" id="MobiDB-lite"/>
    </source>
</evidence>
<feature type="domain" description="LIM zinc-binding" evidence="6">
    <location>
        <begin position="562"/>
        <end position="621"/>
    </location>
</feature>
<dbReference type="EMBL" id="JAJSOF020000011">
    <property type="protein sequence ID" value="KAJ4444812.1"/>
    <property type="molecule type" value="Genomic_DNA"/>
</dbReference>
<dbReference type="SMART" id="SM00132">
    <property type="entry name" value="LIM"/>
    <property type="match status" value="5"/>
</dbReference>
<dbReference type="CDD" id="cd09331">
    <property type="entry name" value="LIM1_PINCH"/>
    <property type="match status" value="1"/>
</dbReference>
<keyword evidence="1 4" id="KW-0479">Metal-binding</keyword>
<reference evidence="7 8" key="1">
    <citation type="journal article" date="2022" name="Allergy">
        <title>Genome assembly and annotation of Periplaneta americana reveal a comprehensive cockroach allergen profile.</title>
        <authorList>
            <person name="Wang L."/>
            <person name="Xiong Q."/>
            <person name="Saelim N."/>
            <person name="Wang L."/>
            <person name="Nong W."/>
            <person name="Wan A.T."/>
            <person name="Shi M."/>
            <person name="Liu X."/>
            <person name="Cao Q."/>
            <person name="Hui J.H.L."/>
            <person name="Sookrung N."/>
            <person name="Leung T.F."/>
            <person name="Tungtrongchitr A."/>
            <person name="Tsui S.K.W."/>
        </authorList>
    </citation>
    <scope>NUCLEOTIDE SEQUENCE [LARGE SCALE GENOMIC DNA]</scope>
    <source>
        <strain evidence="7">PWHHKU_190912</strain>
    </source>
</reference>
<feature type="domain" description="LIM zinc-binding" evidence="6">
    <location>
        <begin position="622"/>
        <end position="681"/>
    </location>
</feature>
<comment type="caution">
    <text evidence="7">The sequence shown here is derived from an EMBL/GenBank/DDBJ whole genome shotgun (WGS) entry which is preliminary data.</text>
</comment>
<evidence type="ECO:0000256" key="1">
    <source>
        <dbReference type="ARBA" id="ARBA00022723"/>
    </source>
</evidence>
<keyword evidence="3 4" id="KW-0440">LIM domain</keyword>
<dbReference type="PROSITE" id="PS00478">
    <property type="entry name" value="LIM_DOMAIN_1"/>
    <property type="match status" value="2"/>
</dbReference>
<accession>A0ABQ8TGE4</accession>
<dbReference type="Proteomes" id="UP001148838">
    <property type="component" value="Unassembled WGS sequence"/>
</dbReference>
<dbReference type="Pfam" id="PF01359">
    <property type="entry name" value="Transposase_1"/>
    <property type="match status" value="1"/>
</dbReference>
<dbReference type="InterPro" id="IPR001781">
    <property type="entry name" value="Znf_LIM"/>
</dbReference>